<proteinExistence type="predicted"/>
<protein>
    <recommendedName>
        <fullName evidence="1">Cyclophilin-like domain-containing protein</fullName>
    </recommendedName>
</protein>
<evidence type="ECO:0000313" key="2">
    <source>
        <dbReference type="EMBL" id="GIJ62968.1"/>
    </source>
</evidence>
<dbReference type="EMBL" id="BOPG01000085">
    <property type="protein sequence ID" value="GIJ62968.1"/>
    <property type="molecule type" value="Genomic_DNA"/>
</dbReference>
<sequence length="295" mass="30082">MGAFGVVEVQGAGNGVEDAGGDAGEGAAFEFGVVLHAHAGQCRDLAAPKPGHAALSGDGDPGSLWCDFGAAGGEELAHLDSVVHTVDGTTRAAYLGCTTSTPIGSDFLVPRPAGVLDAMTDVMAPTVAARTRRWAAALMTASLVAALAGCSVQPRPDATGSDSPSTTSSATVGVAVVLRFGDRVATATLVDTPEARQFAAMLPATVELKDVWGQAKSGRLPHVLTVEGSAPIHDPVPGHIYFWPLSEVIAVYYDDLGQAVPDPGLVRLGTIDTGLDSLANAGRRIAVRIELARPA</sequence>
<dbReference type="AlphaFoldDB" id="A0A8J4E6A7"/>
<dbReference type="InterPro" id="IPR041183">
    <property type="entry name" value="Cyclophilin-like"/>
</dbReference>
<name>A0A8J4E6A7_9ACTN</name>
<evidence type="ECO:0000259" key="1">
    <source>
        <dbReference type="Pfam" id="PF18050"/>
    </source>
</evidence>
<organism evidence="2 3">
    <name type="scientific">Virgisporangium aurantiacum</name>
    <dbReference type="NCBI Taxonomy" id="175570"/>
    <lineage>
        <taxon>Bacteria</taxon>
        <taxon>Bacillati</taxon>
        <taxon>Actinomycetota</taxon>
        <taxon>Actinomycetes</taxon>
        <taxon>Micromonosporales</taxon>
        <taxon>Micromonosporaceae</taxon>
        <taxon>Virgisporangium</taxon>
    </lineage>
</organism>
<feature type="domain" description="Cyclophilin-like" evidence="1">
    <location>
        <begin position="178"/>
        <end position="290"/>
    </location>
</feature>
<dbReference type="Gene3D" id="2.40.100.20">
    <property type="match status" value="1"/>
</dbReference>
<dbReference type="Proteomes" id="UP000612585">
    <property type="component" value="Unassembled WGS sequence"/>
</dbReference>
<dbReference type="InterPro" id="IPR029000">
    <property type="entry name" value="Cyclophilin-like_dom_sf"/>
</dbReference>
<comment type="caution">
    <text evidence="2">The sequence shown here is derived from an EMBL/GenBank/DDBJ whole genome shotgun (WGS) entry which is preliminary data.</text>
</comment>
<keyword evidence="3" id="KW-1185">Reference proteome</keyword>
<evidence type="ECO:0000313" key="3">
    <source>
        <dbReference type="Proteomes" id="UP000612585"/>
    </source>
</evidence>
<dbReference type="Pfam" id="PF18050">
    <property type="entry name" value="Cyclophil_like2"/>
    <property type="match status" value="1"/>
</dbReference>
<accession>A0A8J4E6A7</accession>
<gene>
    <name evidence="2" type="ORF">Vau01_104840</name>
</gene>
<reference evidence="2" key="1">
    <citation type="submission" date="2021-01" db="EMBL/GenBank/DDBJ databases">
        <title>Whole genome shotgun sequence of Virgisporangium aurantiacum NBRC 16421.</title>
        <authorList>
            <person name="Komaki H."/>
            <person name="Tamura T."/>
        </authorList>
    </citation>
    <scope>NUCLEOTIDE SEQUENCE</scope>
    <source>
        <strain evidence="2">NBRC 16421</strain>
    </source>
</reference>
<dbReference type="SUPFAM" id="SSF50891">
    <property type="entry name" value="Cyclophilin-like"/>
    <property type="match status" value="1"/>
</dbReference>